<keyword evidence="2" id="KW-1185">Reference proteome</keyword>
<evidence type="ECO:0000313" key="2">
    <source>
        <dbReference type="Proteomes" id="UP000266441"/>
    </source>
</evidence>
<dbReference type="AlphaFoldDB" id="A0A399D0B1"/>
<accession>A0A399D0B1</accession>
<dbReference type="EMBL" id="QWET01000016">
    <property type="protein sequence ID" value="RIH63790.1"/>
    <property type="molecule type" value="Genomic_DNA"/>
</dbReference>
<gene>
    <name evidence="1" type="ORF">D1164_17805</name>
</gene>
<name>A0A399D0B1_9BACT</name>
<comment type="caution">
    <text evidence="1">The sequence shown here is derived from an EMBL/GenBank/DDBJ whole genome shotgun (WGS) entry which is preliminary data.</text>
</comment>
<evidence type="ECO:0000313" key="1">
    <source>
        <dbReference type="EMBL" id="RIH63790.1"/>
    </source>
</evidence>
<sequence>MKRIKLIHREPHSECMETLKETIVKDSDLKIYLIDKDTLIQNLPEKIVNNFLDFLSGYNRKDREILLKMIKEGSLILDCSEY</sequence>
<dbReference type="Proteomes" id="UP000266441">
    <property type="component" value="Unassembled WGS sequence"/>
</dbReference>
<protein>
    <submittedName>
        <fullName evidence="1">Uncharacterized protein</fullName>
    </submittedName>
</protein>
<organism evidence="1 2">
    <name type="scientific">Mariniphaga sediminis</name>
    <dbReference type="NCBI Taxonomy" id="1628158"/>
    <lineage>
        <taxon>Bacteria</taxon>
        <taxon>Pseudomonadati</taxon>
        <taxon>Bacteroidota</taxon>
        <taxon>Bacteroidia</taxon>
        <taxon>Marinilabiliales</taxon>
        <taxon>Prolixibacteraceae</taxon>
        <taxon>Mariniphaga</taxon>
    </lineage>
</organism>
<dbReference type="OrthoDB" id="1122663at2"/>
<proteinExistence type="predicted"/>
<reference evidence="1 2" key="1">
    <citation type="journal article" date="2015" name="Int. J. Syst. Evol. Microbiol.">
        <title>Mariniphaga sediminis sp. nov., isolated from coastal sediment.</title>
        <authorList>
            <person name="Wang F.Q."/>
            <person name="Shen Q.Y."/>
            <person name="Chen G.J."/>
            <person name="Du Z.J."/>
        </authorList>
    </citation>
    <scope>NUCLEOTIDE SEQUENCE [LARGE SCALE GENOMIC DNA]</scope>
    <source>
        <strain evidence="1 2">SY21</strain>
    </source>
</reference>
<dbReference type="RefSeq" id="WP_119351248.1">
    <property type="nucleotide sequence ID" value="NZ_JBFHKJ010000740.1"/>
</dbReference>